<dbReference type="RefSeq" id="WP_251917736.1">
    <property type="nucleotide sequence ID" value="NZ_JAMRXG010000020.1"/>
</dbReference>
<dbReference type="Proteomes" id="UP001139157">
    <property type="component" value="Unassembled WGS sequence"/>
</dbReference>
<evidence type="ECO:0000313" key="1">
    <source>
        <dbReference type="EMBL" id="MCM6778266.1"/>
    </source>
</evidence>
<proteinExistence type="predicted"/>
<dbReference type="AlphaFoldDB" id="A0A9X2EDC8"/>
<dbReference type="EMBL" id="JAMRXG010000020">
    <property type="protein sequence ID" value="MCM6778266.1"/>
    <property type="molecule type" value="Genomic_DNA"/>
</dbReference>
<sequence>MGLVDGGCVVSDLITVVGNCAPEVGSAVGIFAVCGITEPRDAVRVAWVLGSATVVAIGGPVIVVSTGAGSLRSHDDSTAVAPVNSRQTMIRSGAIASPSGGQLCCGF</sequence>
<keyword evidence="2" id="KW-1185">Reference proteome</keyword>
<reference evidence="1" key="1">
    <citation type="submission" date="2022-06" db="EMBL/GenBank/DDBJ databases">
        <title>Novel species in genus nocardia.</title>
        <authorList>
            <person name="Li F."/>
        </authorList>
    </citation>
    <scope>NUCLEOTIDE SEQUENCE</scope>
    <source>
        <strain evidence="1">CDC141</strain>
    </source>
</reference>
<comment type="caution">
    <text evidence="1">The sequence shown here is derived from an EMBL/GenBank/DDBJ whole genome shotgun (WGS) entry which is preliminary data.</text>
</comment>
<organism evidence="1 2">
    <name type="scientific">Nocardia pulmonis</name>
    <dbReference type="NCBI Taxonomy" id="2951408"/>
    <lineage>
        <taxon>Bacteria</taxon>
        <taxon>Bacillati</taxon>
        <taxon>Actinomycetota</taxon>
        <taxon>Actinomycetes</taxon>
        <taxon>Mycobacteriales</taxon>
        <taxon>Nocardiaceae</taxon>
        <taxon>Nocardia</taxon>
    </lineage>
</organism>
<protein>
    <submittedName>
        <fullName evidence="1">Uncharacterized protein</fullName>
    </submittedName>
</protein>
<evidence type="ECO:0000313" key="2">
    <source>
        <dbReference type="Proteomes" id="UP001139157"/>
    </source>
</evidence>
<name>A0A9X2EDC8_9NOCA</name>
<gene>
    <name evidence="1" type="ORF">NDR86_32745</name>
</gene>
<accession>A0A9X2EDC8</accession>